<keyword evidence="6" id="KW-0411">Iron-sulfur</keyword>
<dbReference type="PANTHER" id="PTHR30352">
    <property type="entry name" value="PYRUVATE FORMATE-LYASE-ACTIVATING ENZYME"/>
    <property type="match status" value="1"/>
</dbReference>
<dbReference type="Proteomes" id="UP000009173">
    <property type="component" value="Chromosome"/>
</dbReference>
<keyword evidence="2" id="KW-0004">4Fe-4S</keyword>
<dbReference type="PANTHER" id="PTHR30352:SF22">
    <property type="entry name" value="PYRUVATE FORMATE-LYASE ACTIVATING ENZYME HOMOLOG"/>
    <property type="match status" value="1"/>
</dbReference>
<protein>
    <submittedName>
        <fullName evidence="9">Anaerobic ribonucleoside-triphosphate reductase activating protein</fullName>
    </submittedName>
</protein>
<dbReference type="Gene3D" id="3.20.20.70">
    <property type="entry name" value="Aldolase class I"/>
    <property type="match status" value="1"/>
</dbReference>
<feature type="domain" description="Radical SAM core" evidence="8">
    <location>
        <begin position="26"/>
        <end position="155"/>
    </location>
</feature>
<evidence type="ECO:0000256" key="1">
    <source>
        <dbReference type="ARBA" id="ARBA00001966"/>
    </source>
</evidence>
<evidence type="ECO:0000259" key="8">
    <source>
        <dbReference type="Pfam" id="PF04055"/>
    </source>
</evidence>
<dbReference type="InterPro" id="IPR058240">
    <property type="entry name" value="rSAM_sf"/>
</dbReference>
<keyword evidence="5" id="KW-0408">Iron</keyword>
<dbReference type="SUPFAM" id="SSF102114">
    <property type="entry name" value="Radical SAM enzymes"/>
    <property type="match status" value="1"/>
</dbReference>
<dbReference type="InterPro" id="IPR012840">
    <property type="entry name" value="NrdG2"/>
</dbReference>
<evidence type="ECO:0000256" key="7">
    <source>
        <dbReference type="SAM" id="MobiDB-lite"/>
    </source>
</evidence>
<dbReference type="GO" id="GO:0003824">
    <property type="term" value="F:catalytic activity"/>
    <property type="evidence" value="ECO:0007669"/>
    <property type="project" value="InterPro"/>
</dbReference>
<dbReference type="InterPro" id="IPR034457">
    <property type="entry name" value="Organic_radical-activating"/>
</dbReference>
<dbReference type="HOGENOM" id="CLU_078147_2_0_7"/>
<dbReference type="CDD" id="cd01335">
    <property type="entry name" value="Radical_SAM"/>
    <property type="match status" value="1"/>
</dbReference>
<evidence type="ECO:0000256" key="2">
    <source>
        <dbReference type="ARBA" id="ARBA00022485"/>
    </source>
</evidence>
<gene>
    <name evidence="9" type="ordered locus">Dvul_2680</name>
</gene>
<reference evidence="10" key="1">
    <citation type="journal article" date="2009" name="Environ. Microbiol.">
        <title>Contribution of mobile genetic elements to Desulfovibrio vulgaris genome plasticity.</title>
        <authorList>
            <person name="Walker C.B."/>
            <person name="Stolyar S."/>
            <person name="Chivian D."/>
            <person name="Pinel N."/>
            <person name="Gabster J.A."/>
            <person name="Dehal P.S."/>
            <person name="He Z."/>
            <person name="Yang Z.K."/>
            <person name="Yen H.C."/>
            <person name="Zhou J."/>
            <person name="Wall J.D."/>
            <person name="Hazen T.C."/>
            <person name="Arkin A.P."/>
            <person name="Stahl D.A."/>
        </authorList>
    </citation>
    <scope>NUCLEOTIDE SEQUENCE [LARGE SCALE GENOMIC DNA]</scope>
    <source>
        <strain evidence="10">DP4</strain>
    </source>
</reference>
<evidence type="ECO:0000256" key="6">
    <source>
        <dbReference type="ARBA" id="ARBA00023014"/>
    </source>
</evidence>
<proteinExistence type="predicted"/>
<dbReference type="SFLD" id="SFLDG01094">
    <property type="entry name" value="Uncharacterised_Radical_SAM_Su"/>
    <property type="match status" value="1"/>
</dbReference>
<evidence type="ECO:0000256" key="4">
    <source>
        <dbReference type="ARBA" id="ARBA00022723"/>
    </source>
</evidence>
<name>A0A0H3AAM9_NITV4</name>
<dbReference type="InterPro" id="IPR007197">
    <property type="entry name" value="rSAM"/>
</dbReference>
<dbReference type="AlphaFoldDB" id="A0A0H3AAM9"/>
<dbReference type="SFLD" id="SFLDS00029">
    <property type="entry name" value="Radical_SAM"/>
    <property type="match status" value="1"/>
</dbReference>
<feature type="region of interest" description="Disordered" evidence="7">
    <location>
        <begin position="203"/>
        <end position="245"/>
    </location>
</feature>
<comment type="cofactor">
    <cofactor evidence="1">
        <name>[4Fe-4S] cluster</name>
        <dbReference type="ChEBI" id="CHEBI:49883"/>
    </cofactor>
</comment>
<dbReference type="NCBIfam" id="TIGR02495">
    <property type="entry name" value="NrdG2"/>
    <property type="match status" value="1"/>
</dbReference>
<evidence type="ECO:0000256" key="5">
    <source>
        <dbReference type="ARBA" id="ARBA00023004"/>
    </source>
</evidence>
<dbReference type="KEGG" id="dvl:Dvul_2680"/>
<accession>A0A0H3AAM9</accession>
<evidence type="ECO:0000313" key="9">
    <source>
        <dbReference type="EMBL" id="ABM29692.1"/>
    </source>
</evidence>
<dbReference type="GO" id="GO:0046872">
    <property type="term" value="F:metal ion binding"/>
    <property type="evidence" value="ECO:0007669"/>
    <property type="project" value="UniProtKB-KW"/>
</dbReference>
<dbReference type="RefSeq" id="WP_010937607.1">
    <property type="nucleotide sequence ID" value="NC_008751.1"/>
</dbReference>
<dbReference type="Pfam" id="PF04055">
    <property type="entry name" value="Radical_SAM"/>
    <property type="match status" value="1"/>
</dbReference>
<sequence>MSSAWHHIHGFERLSLCDWPGRSSCVIFLGGCNMRCPTCHNWQLAWEAEKLPVLARKDIEAYLNARRTWLDGIVITGGEATRVSGLAALAADLKAYGLPLKIDSNGLCPDVLESLLREGLADAFSIDVKGPWRLYPRLSGGTTSPEEAQTSLERVFTLAREFPEAFMFRMTRVPILADADVAEARTYLPKGFTLKIQDFVPPRRAQHAEADSQTRRASGNVVDRPHSGSHSQGAEGQRHQGPTAL</sequence>
<dbReference type="InterPro" id="IPR013785">
    <property type="entry name" value="Aldolase_TIM"/>
</dbReference>
<keyword evidence="3" id="KW-0949">S-adenosyl-L-methionine</keyword>
<keyword evidence="4" id="KW-0479">Metal-binding</keyword>
<dbReference type="GO" id="GO:0051539">
    <property type="term" value="F:4 iron, 4 sulfur cluster binding"/>
    <property type="evidence" value="ECO:0007669"/>
    <property type="project" value="UniProtKB-KW"/>
</dbReference>
<evidence type="ECO:0000313" key="10">
    <source>
        <dbReference type="Proteomes" id="UP000009173"/>
    </source>
</evidence>
<organism evidence="9 10">
    <name type="scientific">Nitratidesulfovibrio vulgaris (strain DP4)</name>
    <name type="common">Desulfovibrio vulgaris</name>
    <dbReference type="NCBI Taxonomy" id="391774"/>
    <lineage>
        <taxon>Bacteria</taxon>
        <taxon>Pseudomonadati</taxon>
        <taxon>Thermodesulfobacteriota</taxon>
        <taxon>Desulfovibrionia</taxon>
        <taxon>Desulfovibrionales</taxon>
        <taxon>Desulfovibrionaceae</taxon>
        <taxon>Nitratidesulfovibrio</taxon>
    </lineage>
</organism>
<evidence type="ECO:0000256" key="3">
    <source>
        <dbReference type="ARBA" id="ARBA00022691"/>
    </source>
</evidence>
<dbReference type="EMBL" id="CP000527">
    <property type="protein sequence ID" value="ABM29692.1"/>
    <property type="molecule type" value="Genomic_DNA"/>
</dbReference>